<feature type="transmembrane region" description="Helical" evidence="9">
    <location>
        <begin position="73"/>
        <end position="92"/>
    </location>
</feature>
<feature type="transmembrane region" description="Helical" evidence="9">
    <location>
        <begin position="232"/>
        <end position="253"/>
    </location>
</feature>
<evidence type="ECO:0000256" key="6">
    <source>
        <dbReference type="ARBA" id="ARBA00023136"/>
    </source>
</evidence>
<comment type="caution">
    <text evidence="10">The sequence shown here is derived from an EMBL/GenBank/DDBJ whole genome shotgun (WGS) entry which is preliminary data.</text>
</comment>
<dbReference type="Proteomes" id="UP000037505">
    <property type="component" value="Unassembled WGS sequence"/>
</dbReference>
<dbReference type="AlphaFoldDB" id="A0A0L1JIB4"/>
<feature type="binding site" evidence="7">
    <location>
        <position position="22"/>
    </location>
    <ligand>
        <name>Ca(2+)</name>
        <dbReference type="ChEBI" id="CHEBI:29108"/>
    </ligand>
</feature>
<evidence type="ECO:0000313" key="10">
    <source>
        <dbReference type="EMBL" id="KNG91491.1"/>
    </source>
</evidence>
<accession>A0A0L1JIB4</accession>
<feature type="binding site" evidence="8">
    <location>
        <position position="235"/>
    </location>
    <ligand>
        <name>Zn(2+)</name>
        <dbReference type="ChEBI" id="CHEBI:29105"/>
        <note>catalytic</note>
    </ligand>
</feature>
<organism evidence="10 11">
    <name type="scientific">Aspergillus nomiae NRRL (strain ATCC 15546 / NRRL 13137 / CBS 260.88 / M93)</name>
    <dbReference type="NCBI Taxonomy" id="1509407"/>
    <lineage>
        <taxon>Eukaryota</taxon>
        <taxon>Fungi</taxon>
        <taxon>Dikarya</taxon>
        <taxon>Ascomycota</taxon>
        <taxon>Pezizomycotina</taxon>
        <taxon>Eurotiomycetes</taxon>
        <taxon>Eurotiomycetidae</taxon>
        <taxon>Eurotiales</taxon>
        <taxon>Aspergillaceae</taxon>
        <taxon>Aspergillus</taxon>
        <taxon>Aspergillus subgen. Circumdati</taxon>
    </lineage>
</organism>
<keyword evidence="3 9" id="KW-0812">Transmembrane</keyword>
<name>A0A0L1JIB4_ASPN3</name>
<evidence type="ECO:0000256" key="4">
    <source>
        <dbReference type="ARBA" id="ARBA00022801"/>
    </source>
</evidence>
<dbReference type="PANTHER" id="PTHR46187">
    <property type="entry name" value="ALKALINE CERAMIDASE 3"/>
    <property type="match status" value="1"/>
</dbReference>
<keyword evidence="7" id="KW-0479">Metal-binding</keyword>
<evidence type="ECO:0000256" key="8">
    <source>
        <dbReference type="PIRSR" id="PIRSR608901-2"/>
    </source>
</evidence>
<sequence length="293" mass="32940">MNAIDSADSFWGSSTSRANFCEIDYAVSRYIAEFVNSLTNVVYSKIPEVIYGLYGLRQLRRKADKHGDSLRALPYWGLIAVGLCSFAFHLSLKYHTQMMDDLSMHFASTPVLHRVLTANSNRRDSIVVAIVLASMLLFLVTFHVITDELVLHSVSFVGTVTVIGAHTIRLVNSRTLPGSAARRQIWGMVRFGATIFNLGYWLWLIDQWACGFLTRARETIGLPWAFALELHGWWHIYTGIGAYIFIAVVDHLVAGEDLRDIQQSFAWPASWASTSVFTGRESAVDKDVSEKQK</sequence>
<dbReference type="GO" id="GO:0005789">
    <property type="term" value="C:endoplasmic reticulum membrane"/>
    <property type="evidence" value="ECO:0007669"/>
    <property type="project" value="TreeGrafter"/>
</dbReference>
<comment type="similarity">
    <text evidence="2">Belongs to the alkaline ceramidase family.</text>
</comment>
<dbReference type="PANTHER" id="PTHR46187:SF1">
    <property type="entry name" value="ALKALINE PHYTOCERAMIDASE"/>
    <property type="match status" value="1"/>
</dbReference>
<dbReference type="GeneID" id="26801927"/>
<dbReference type="GO" id="GO:0046872">
    <property type="term" value="F:metal ion binding"/>
    <property type="evidence" value="ECO:0007669"/>
    <property type="project" value="UniProtKB-KW"/>
</dbReference>
<feature type="binding site" evidence="7">
    <location>
        <position position="33"/>
    </location>
    <ligand>
        <name>Ca(2+)</name>
        <dbReference type="ChEBI" id="CHEBI:29108"/>
    </ligand>
</feature>
<feature type="transmembrane region" description="Helical" evidence="9">
    <location>
        <begin position="151"/>
        <end position="172"/>
    </location>
</feature>
<keyword evidence="7" id="KW-0106">Calcium</keyword>
<dbReference type="GO" id="GO:0046513">
    <property type="term" value="P:ceramide biosynthetic process"/>
    <property type="evidence" value="ECO:0007669"/>
    <property type="project" value="TreeGrafter"/>
</dbReference>
<comment type="subcellular location">
    <subcellularLocation>
        <location evidence="1">Membrane</location>
        <topology evidence="1">Multi-pass membrane protein</topology>
    </subcellularLocation>
</comment>
<dbReference type="RefSeq" id="XP_015412414.1">
    <property type="nucleotide sequence ID" value="XM_015545381.1"/>
</dbReference>
<evidence type="ECO:0000256" key="5">
    <source>
        <dbReference type="ARBA" id="ARBA00022989"/>
    </source>
</evidence>
<comment type="cofactor">
    <cofactor evidence="8">
        <name>Zn(2+)</name>
        <dbReference type="ChEBI" id="CHEBI:29105"/>
    </cofactor>
</comment>
<dbReference type="GO" id="GO:0046514">
    <property type="term" value="P:ceramide catabolic process"/>
    <property type="evidence" value="ECO:0007669"/>
    <property type="project" value="TreeGrafter"/>
</dbReference>
<proteinExistence type="inferred from homology"/>
<feature type="binding site" evidence="8">
    <location>
        <position position="231"/>
    </location>
    <ligand>
        <name>Zn(2+)</name>
        <dbReference type="ChEBI" id="CHEBI:29105"/>
        <note>catalytic</note>
    </ligand>
</feature>
<evidence type="ECO:0000256" key="9">
    <source>
        <dbReference type="SAM" id="Phobius"/>
    </source>
</evidence>
<dbReference type="STRING" id="1509407.A0A0L1JIB4"/>
<evidence type="ECO:0000256" key="7">
    <source>
        <dbReference type="PIRSR" id="PIRSR608901-1"/>
    </source>
</evidence>
<evidence type="ECO:0000256" key="1">
    <source>
        <dbReference type="ARBA" id="ARBA00004141"/>
    </source>
</evidence>
<evidence type="ECO:0000256" key="3">
    <source>
        <dbReference type="ARBA" id="ARBA00022692"/>
    </source>
</evidence>
<dbReference type="OrthoDB" id="187171at2759"/>
<keyword evidence="6 9" id="KW-0472">Membrane</keyword>
<evidence type="ECO:0000256" key="2">
    <source>
        <dbReference type="ARBA" id="ARBA00009780"/>
    </source>
</evidence>
<protein>
    <submittedName>
        <fullName evidence="10">Alkaline ceramidase family protein</fullName>
    </submittedName>
</protein>
<feature type="transmembrane region" description="Helical" evidence="9">
    <location>
        <begin position="184"/>
        <end position="203"/>
    </location>
</feature>
<keyword evidence="8" id="KW-0862">Zinc</keyword>
<keyword evidence="11" id="KW-1185">Reference proteome</keyword>
<feature type="binding site" evidence="8">
    <location>
        <position position="89"/>
    </location>
    <ligand>
        <name>Zn(2+)</name>
        <dbReference type="ChEBI" id="CHEBI:29105"/>
        <note>catalytic</note>
    </ligand>
</feature>
<dbReference type="GO" id="GO:0016811">
    <property type="term" value="F:hydrolase activity, acting on carbon-nitrogen (but not peptide) bonds, in linear amides"/>
    <property type="evidence" value="ECO:0007669"/>
    <property type="project" value="InterPro"/>
</dbReference>
<feature type="transmembrane region" description="Helical" evidence="9">
    <location>
        <begin position="126"/>
        <end position="145"/>
    </location>
</feature>
<dbReference type="InterPro" id="IPR008901">
    <property type="entry name" value="ACER"/>
</dbReference>
<evidence type="ECO:0000313" key="11">
    <source>
        <dbReference type="Proteomes" id="UP000037505"/>
    </source>
</evidence>
<reference evidence="10 11" key="1">
    <citation type="submission" date="2014-06" db="EMBL/GenBank/DDBJ databases">
        <title>The Genome of the Aflatoxigenic Filamentous Fungus Aspergillus nomius.</title>
        <authorList>
            <person name="Moore M.G."/>
            <person name="Shannon B.M."/>
            <person name="Brian M.M."/>
        </authorList>
    </citation>
    <scope>NUCLEOTIDE SEQUENCE [LARGE SCALE GENOMIC DNA]</scope>
    <source>
        <strain evidence="10 11">NRRL 13137</strain>
    </source>
</reference>
<dbReference type="EMBL" id="JNOM01000002">
    <property type="protein sequence ID" value="KNG91491.1"/>
    <property type="molecule type" value="Genomic_DNA"/>
</dbReference>
<keyword evidence="5 9" id="KW-1133">Transmembrane helix</keyword>
<keyword evidence="4" id="KW-0378">Hydrolase</keyword>
<gene>
    <name evidence="10" type="ORF">ANOM_000123</name>
</gene>
<dbReference type="Pfam" id="PF05875">
    <property type="entry name" value="Ceramidase"/>
    <property type="match status" value="1"/>
</dbReference>